<gene>
    <name evidence="8" type="ORF">ACFQRG_06650</name>
</gene>
<comment type="caution">
    <text evidence="8">The sequence shown here is derived from an EMBL/GenBank/DDBJ whole genome shotgun (WGS) entry which is preliminary data.</text>
</comment>
<dbReference type="Gene3D" id="3.90.1150.10">
    <property type="entry name" value="Aspartate Aminotransferase, domain 1"/>
    <property type="match status" value="1"/>
</dbReference>
<dbReference type="SUPFAM" id="SSF53383">
    <property type="entry name" value="PLP-dependent transferases"/>
    <property type="match status" value="1"/>
</dbReference>
<evidence type="ECO:0000313" key="8">
    <source>
        <dbReference type="EMBL" id="MFC7392662.1"/>
    </source>
</evidence>
<dbReference type="InterPro" id="IPR015422">
    <property type="entry name" value="PyrdxlP-dep_Trfase_small"/>
</dbReference>
<dbReference type="InterPro" id="IPR050596">
    <property type="entry name" value="AspAT/PAT-like"/>
</dbReference>
<keyword evidence="4 6" id="KW-0808">Transferase</keyword>
<dbReference type="PANTHER" id="PTHR46383">
    <property type="entry name" value="ASPARTATE AMINOTRANSFERASE"/>
    <property type="match status" value="1"/>
</dbReference>
<name>A0ABW2PVH2_9BACL</name>
<reference evidence="9" key="1">
    <citation type="journal article" date="2019" name="Int. J. Syst. Evol. Microbiol.">
        <title>The Global Catalogue of Microorganisms (GCM) 10K type strain sequencing project: providing services to taxonomists for standard genome sequencing and annotation.</title>
        <authorList>
            <consortium name="The Broad Institute Genomics Platform"/>
            <consortium name="The Broad Institute Genome Sequencing Center for Infectious Disease"/>
            <person name="Wu L."/>
            <person name="Ma J."/>
        </authorList>
    </citation>
    <scope>NUCLEOTIDE SEQUENCE [LARGE SCALE GENOMIC DNA]</scope>
    <source>
        <strain evidence="9">CGMCC 1.16305</strain>
    </source>
</reference>
<sequence>MKLSKRAATITPSSTLAITAKANHLKAEGHDVIGLGAGEPDFNTPKHIIDAAMQAVNSGHTKYTPSAGLPALKQAIVEKLQRDQNLQYDPSNVIVASGAKHALYLLFQSYIDPGDEVIILSPYWVSYPEQVKLAGGIPVIVDTDESNQFKVTVDQLQKAVSNKTKALIINSPSNPTGMIYTKQELEAIGAFCVEHNLLIISDEIYEKLVYGQNRHVSIAECSDEIRKQTVIINGVSKSHAMTGWRIGYAVGDAELIKAMTNVASHSTSNPATVSQYAAIAAYNGTQEPVKQMQEAFEERLNKAYETLTQIPGLTCIKPQGAFYLFPNAKKAAEVTGYANVTEWVSALLSEEKVALVPGEGFGAPEYVRLSYATSLDQIEEALSRINRFMKNHMS</sequence>
<protein>
    <recommendedName>
        <fullName evidence="6">Aminotransferase</fullName>
        <ecNumber evidence="6">2.6.1.-</ecNumber>
    </recommendedName>
</protein>
<comment type="cofactor">
    <cofactor evidence="1 6">
        <name>pyridoxal 5'-phosphate</name>
        <dbReference type="ChEBI" id="CHEBI:597326"/>
    </cofactor>
</comment>
<dbReference type="Proteomes" id="UP001596505">
    <property type="component" value="Unassembled WGS sequence"/>
</dbReference>
<dbReference type="Pfam" id="PF00155">
    <property type="entry name" value="Aminotran_1_2"/>
    <property type="match status" value="1"/>
</dbReference>
<evidence type="ECO:0000259" key="7">
    <source>
        <dbReference type="Pfam" id="PF00155"/>
    </source>
</evidence>
<dbReference type="PROSITE" id="PS00105">
    <property type="entry name" value="AA_TRANSFER_CLASS_1"/>
    <property type="match status" value="1"/>
</dbReference>
<dbReference type="PANTHER" id="PTHR46383:SF1">
    <property type="entry name" value="ASPARTATE AMINOTRANSFERASE"/>
    <property type="match status" value="1"/>
</dbReference>
<evidence type="ECO:0000313" key="9">
    <source>
        <dbReference type="Proteomes" id="UP001596505"/>
    </source>
</evidence>
<proteinExistence type="inferred from homology"/>
<dbReference type="Gene3D" id="3.40.640.10">
    <property type="entry name" value="Type I PLP-dependent aspartate aminotransferase-like (Major domain)"/>
    <property type="match status" value="1"/>
</dbReference>
<evidence type="ECO:0000256" key="3">
    <source>
        <dbReference type="ARBA" id="ARBA00022576"/>
    </source>
</evidence>
<dbReference type="InterPro" id="IPR004839">
    <property type="entry name" value="Aminotransferase_I/II_large"/>
</dbReference>
<dbReference type="InterPro" id="IPR004838">
    <property type="entry name" value="NHTrfase_class1_PyrdxlP-BS"/>
</dbReference>
<keyword evidence="9" id="KW-1185">Reference proteome</keyword>
<organism evidence="8 9">
    <name type="scientific">Scopulibacillus cellulosilyticus</name>
    <dbReference type="NCBI Taxonomy" id="2665665"/>
    <lineage>
        <taxon>Bacteria</taxon>
        <taxon>Bacillati</taxon>
        <taxon>Bacillota</taxon>
        <taxon>Bacilli</taxon>
        <taxon>Bacillales</taxon>
        <taxon>Sporolactobacillaceae</taxon>
        <taxon>Scopulibacillus</taxon>
    </lineage>
</organism>
<dbReference type="EC" id="2.6.1.-" evidence="6"/>
<dbReference type="InterPro" id="IPR015421">
    <property type="entry name" value="PyrdxlP-dep_Trfase_major"/>
</dbReference>
<dbReference type="PRINTS" id="PR00753">
    <property type="entry name" value="ACCSYNTHASE"/>
</dbReference>
<keyword evidence="3 6" id="KW-0032">Aminotransferase</keyword>
<dbReference type="CDD" id="cd00609">
    <property type="entry name" value="AAT_like"/>
    <property type="match status" value="1"/>
</dbReference>
<evidence type="ECO:0000256" key="6">
    <source>
        <dbReference type="RuleBase" id="RU000481"/>
    </source>
</evidence>
<evidence type="ECO:0000256" key="4">
    <source>
        <dbReference type="ARBA" id="ARBA00022679"/>
    </source>
</evidence>
<keyword evidence="5" id="KW-0663">Pyridoxal phosphate</keyword>
<feature type="domain" description="Aminotransferase class I/classII large" evidence="7">
    <location>
        <begin position="31"/>
        <end position="385"/>
    </location>
</feature>
<accession>A0ABW2PVH2</accession>
<dbReference type="InterPro" id="IPR015424">
    <property type="entry name" value="PyrdxlP-dep_Trfase"/>
</dbReference>
<dbReference type="EMBL" id="JBHTCO010000005">
    <property type="protein sequence ID" value="MFC7392662.1"/>
    <property type="molecule type" value="Genomic_DNA"/>
</dbReference>
<evidence type="ECO:0000256" key="2">
    <source>
        <dbReference type="ARBA" id="ARBA00007441"/>
    </source>
</evidence>
<evidence type="ECO:0000256" key="1">
    <source>
        <dbReference type="ARBA" id="ARBA00001933"/>
    </source>
</evidence>
<dbReference type="GO" id="GO:0008483">
    <property type="term" value="F:transaminase activity"/>
    <property type="evidence" value="ECO:0007669"/>
    <property type="project" value="UniProtKB-KW"/>
</dbReference>
<comment type="similarity">
    <text evidence="2 6">Belongs to the class-I pyridoxal-phosphate-dependent aminotransferase family.</text>
</comment>
<evidence type="ECO:0000256" key="5">
    <source>
        <dbReference type="ARBA" id="ARBA00022898"/>
    </source>
</evidence>
<dbReference type="RefSeq" id="WP_380965047.1">
    <property type="nucleotide sequence ID" value="NZ_JBHTCO010000005.1"/>
</dbReference>